<feature type="non-terminal residue" evidence="5">
    <location>
        <position position="320"/>
    </location>
</feature>
<dbReference type="PRINTS" id="PR00401">
    <property type="entry name" value="SH2DOMAIN"/>
</dbReference>
<feature type="non-terminal residue" evidence="5">
    <location>
        <position position="1"/>
    </location>
</feature>
<accession>A0A7L0G1B8</accession>
<dbReference type="SMART" id="SM00252">
    <property type="entry name" value="SH2"/>
    <property type="match status" value="1"/>
</dbReference>
<dbReference type="FunFam" id="3.30.505.10:FF:000103">
    <property type="entry name" value="Si:ch73-109i22.2"/>
    <property type="match status" value="1"/>
</dbReference>
<dbReference type="Gene3D" id="3.30.505.10">
    <property type="entry name" value="SH2 domain"/>
    <property type="match status" value="1"/>
</dbReference>
<feature type="region of interest" description="Disordered" evidence="3">
    <location>
        <begin position="210"/>
        <end position="264"/>
    </location>
</feature>
<evidence type="ECO:0000313" key="6">
    <source>
        <dbReference type="Proteomes" id="UP000526942"/>
    </source>
</evidence>
<keyword evidence="6" id="KW-1185">Reference proteome</keyword>
<sequence length="320" mass="34976">TGDPLDDDRPLFTTFKPFGEDNAASAKPGPRSTPVQPQGAEQPLGHHHPHSRVGHGAGGSFVPPQFPIPASHRRDRVLLGCIRSPLVALRARTKLWYEQTQARRLGAEGELPAWFHGFISRRETEQLLQDQPPGCFLVRFSESTVGFVLSYRGRDRCRHFVLDQLPDGRYVILGERSAHAEVADLLRHYAAAPVVPYHEFLTVPYRRPSPPTVPSLPQAPGVPPPLPAKANSEAAAPRPHSPPGNGAAPEGANAQPREVVPTEPPDAKYQQLLCFHTYAEPHEGMAPSTHSKLEEPIPFYAMGRGSSPSAGPEENVYSEV</sequence>
<evidence type="ECO:0000256" key="3">
    <source>
        <dbReference type="SAM" id="MobiDB-lite"/>
    </source>
</evidence>
<dbReference type="GO" id="GO:0005737">
    <property type="term" value="C:cytoplasm"/>
    <property type="evidence" value="ECO:0007669"/>
    <property type="project" value="TreeGrafter"/>
</dbReference>
<dbReference type="Pfam" id="PF00017">
    <property type="entry name" value="SH2"/>
    <property type="match status" value="1"/>
</dbReference>
<dbReference type="EMBL" id="VXAM01002010">
    <property type="protein sequence ID" value="NXK00900.1"/>
    <property type="molecule type" value="Genomic_DNA"/>
</dbReference>
<evidence type="ECO:0000256" key="2">
    <source>
        <dbReference type="PROSITE-ProRule" id="PRU00191"/>
    </source>
</evidence>
<feature type="compositionally biased region" description="Low complexity" evidence="3">
    <location>
        <begin position="243"/>
        <end position="256"/>
    </location>
</feature>
<gene>
    <name evidence="5" type="primary">Sh2d2a</name>
    <name evidence="5" type="ORF">CORCON_R04233</name>
</gene>
<feature type="region of interest" description="Disordered" evidence="3">
    <location>
        <begin position="297"/>
        <end position="320"/>
    </location>
</feature>
<feature type="domain" description="SH2" evidence="4">
    <location>
        <begin position="114"/>
        <end position="205"/>
    </location>
</feature>
<evidence type="ECO:0000256" key="1">
    <source>
        <dbReference type="ARBA" id="ARBA00022999"/>
    </source>
</evidence>
<dbReference type="PROSITE" id="PS50001">
    <property type="entry name" value="SH2"/>
    <property type="match status" value="1"/>
</dbReference>
<comment type="caution">
    <text evidence="5">The sequence shown here is derived from an EMBL/GenBank/DDBJ whole genome shotgun (WGS) entry which is preliminary data.</text>
</comment>
<dbReference type="SUPFAM" id="SSF55550">
    <property type="entry name" value="SH2 domain"/>
    <property type="match status" value="1"/>
</dbReference>
<dbReference type="PANTHER" id="PTHR14388:SF9">
    <property type="entry name" value="SH2 DOMAIN-CONTAINING PROTEIN 2A"/>
    <property type="match status" value="1"/>
</dbReference>
<keyword evidence="1 2" id="KW-0727">SH2 domain</keyword>
<dbReference type="OrthoDB" id="67310at2759"/>
<evidence type="ECO:0000313" key="5">
    <source>
        <dbReference type="EMBL" id="NXK00900.1"/>
    </source>
</evidence>
<evidence type="ECO:0000259" key="4">
    <source>
        <dbReference type="PROSITE" id="PS50001"/>
    </source>
</evidence>
<dbReference type="PANTHER" id="PTHR14388">
    <property type="entry name" value="T CELL-SPECIFIC ADAPTER PROTEIN TSAD"/>
    <property type="match status" value="1"/>
</dbReference>
<dbReference type="Proteomes" id="UP000526942">
    <property type="component" value="Unassembled WGS sequence"/>
</dbReference>
<dbReference type="AlphaFoldDB" id="A0A7L0G1B8"/>
<protein>
    <submittedName>
        <fullName evidence="5">SH22A protein</fullName>
    </submittedName>
</protein>
<feature type="region of interest" description="Disordered" evidence="3">
    <location>
        <begin position="1"/>
        <end position="66"/>
    </location>
</feature>
<organism evidence="5 6">
    <name type="scientific">Corythaixoides concolor</name>
    <name type="common">Grey go-away-bird</name>
    <dbReference type="NCBI Taxonomy" id="103956"/>
    <lineage>
        <taxon>Eukaryota</taxon>
        <taxon>Metazoa</taxon>
        <taxon>Chordata</taxon>
        <taxon>Craniata</taxon>
        <taxon>Vertebrata</taxon>
        <taxon>Euteleostomi</taxon>
        <taxon>Archelosauria</taxon>
        <taxon>Archosauria</taxon>
        <taxon>Dinosauria</taxon>
        <taxon>Saurischia</taxon>
        <taxon>Theropoda</taxon>
        <taxon>Coelurosauria</taxon>
        <taxon>Aves</taxon>
        <taxon>Neognathae</taxon>
        <taxon>Neoaves</taxon>
        <taxon>Otidimorphae</taxon>
        <taxon>Musophagiformes</taxon>
        <taxon>Musophagidae</taxon>
        <taxon>Corythaixoides</taxon>
    </lineage>
</organism>
<proteinExistence type="predicted"/>
<dbReference type="InterPro" id="IPR036860">
    <property type="entry name" value="SH2_dom_sf"/>
</dbReference>
<reference evidence="5 6" key="1">
    <citation type="submission" date="2019-09" db="EMBL/GenBank/DDBJ databases">
        <title>Bird 10,000 Genomes (B10K) Project - Family phase.</title>
        <authorList>
            <person name="Zhang G."/>
        </authorList>
    </citation>
    <scope>NUCLEOTIDE SEQUENCE [LARGE SCALE GENOMIC DNA]</scope>
    <source>
        <strain evidence="5">B10K-DU-011-20</strain>
        <tissue evidence="5">Muscle</tissue>
    </source>
</reference>
<dbReference type="InterPro" id="IPR000980">
    <property type="entry name" value="SH2"/>
</dbReference>
<name>A0A7L0G1B8_CORCN</name>